<keyword evidence="2" id="KW-0479">Metal-binding</keyword>
<dbReference type="PANTHER" id="PTHR43726">
    <property type="entry name" value="3-METHYLORNITHINE SYNTHASE"/>
    <property type="match status" value="1"/>
</dbReference>
<dbReference type="SMART" id="SM00729">
    <property type="entry name" value="Elp3"/>
    <property type="match status" value="1"/>
</dbReference>
<dbReference type="InterPro" id="IPR058240">
    <property type="entry name" value="rSAM_sf"/>
</dbReference>
<dbReference type="Gene3D" id="3.20.20.70">
    <property type="entry name" value="Aldolase class I"/>
    <property type="match status" value="1"/>
</dbReference>
<keyword evidence="4" id="KW-0411">Iron-sulfur</keyword>
<dbReference type="GO" id="GO:0051536">
    <property type="term" value="F:iron-sulfur cluster binding"/>
    <property type="evidence" value="ECO:0007669"/>
    <property type="project" value="UniProtKB-KW"/>
</dbReference>
<sequence length="324" mass="34357">MDWPGLKARLLARGTARLSGEPAGPYRSASTAGPGAGTAGSVFFSCGEGRVRLAIDPHSPLEIIHLGAGRAVLKEGASEIRGILEPVALHCPRQAYITVTSGCVYRCRYCEVPAVAAGRKTQEEIESMVEAVRDRIDAISLTSGVLHDVEEEEGYVIRVVAALRKFALPIGVSIFPGTDTALRLHAAGVAEVKFNVEAATPGLFSEMCPGLSYDAVWDALRKSVVLFGRNHVFSNLLIGLGETDEEAGSCMKALCAIGVIPVLRPLNPAGNLAGYSRPPAERLLRLFAVHADALNEAGLDPCHAQTMCVECTGCDLVPGRDRIT</sequence>
<dbReference type="PANTHER" id="PTHR43726:SF1">
    <property type="entry name" value="BIOTIN SYNTHASE"/>
    <property type="match status" value="1"/>
</dbReference>
<evidence type="ECO:0000256" key="3">
    <source>
        <dbReference type="ARBA" id="ARBA00023004"/>
    </source>
</evidence>
<reference evidence="6" key="1">
    <citation type="journal article" date="2015" name="Proc. Natl. Acad. Sci. U.S.A.">
        <title>Networks of energetic and metabolic interactions define dynamics in microbial communities.</title>
        <authorList>
            <person name="Embree M."/>
            <person name="Liu J.K."/>
            <person name="Al-Bassam M.M."/>
            <person name="Zengler K."/>
        </authorList>
    </citation>
    <scope>NUCLEOTIDE SEQUENCE</scope>
</reference>
<dbReference type="Pfam" id="PF04055">
    <property type="entry name" value="Radical_SAM"/>
    <property type="match status" value="1"/>
</dbReference>
<dbReference type="SFLD" id="SFLDS00029">
    <property type="entry name" value="Radical_SAM"/>
    <property type="match status" value="1"/>
</dbReference>
<dbReference type="SUPFAM" id="SSF102114">
    <property type="entry name" value="Radical SAM enzymes"/>
    <property type="match status" value="1"/>
</dbReference>
<feature type="domain" description="Radical SAM core" evidence="5">
    <location>
        <begin position="89"/>
        <end position="296"/>
    </location>
</feature>
<dbReference type="AlphaFoldDB" id="A0A0W8F407"/>
<evidence type="ECO:0000259" key="5">
    <source>
        <dbReference type="PROSITE" id="PS51918"/>
    </source>
</evidence>
<name>A0A0W8F407_9ZZZZ</name>
<protein>
    <submittedName>
        <fullName evidence="6">Biotin synthase-related</fullName>
    </submittedName>
</protein>
<dbReference type="InterPro" id="IPR034422">
    <property type="entry name" value="HydE/PylB-like"/>
</dbReference>
<dbReference type="GO" id="GO:0046872">
    <property type="term" value="F:metal ion binding"/>
    <property type="evidence" value="ECO:0007669"/>
    <property type="project" value="UniProtKB-KW"/>
</dbReference>
<keyword evidence="3" id="KW-0408">Iron</keyword>
<evidence type="ECO:0000256" key="4">
    <source>
        <dbReference type="ARBA" id="ARBA00023014"/>
    </source>
</evidence>
<gene>
    <name evidence="6" type="ORF">ASZ90_014703</name>
</gene>
<dbReference type="InterPro" id="IPR013785">
    <property type="entry name" value="Aldolase_TIM"/>
</dbReference>
<evidence type="ECO:0000313" key="6">
    <source>
        <dbReference type="EMBL" id="KUG15639.1"/>
    </source>
</evidence>
<comment type="caution">
    <text evidence="6">The sequence shown here is derived from an EMBL/GenBank/DDBJ whole genome shotgun (WGS) entry which is preliminary data.</text>
</comment>
<dbReference type="InterPro" id="IPR006638">
    <property type="entry name" value="Elp3/MiaA/NifB-like_rSAM"/>
</dbReference>
<accession>A0A0W8F407</accession>
<evidence type="ECO:0000256" key="2">
    <source>
        <dbReference type="ARBA" id="ARBA00022723"/>
    </source>
</evidence>
<dbReference type="PROSITE" id="PS51918">
    <property type="entry name" value="RADICAL_SAM"/>
    <property type="match status" value="1"/>
</dbReference>
<evidence type="ECO:0000256" key="1">
    <source>
        <dbReference type="ARBA" id="ARBA00022691"/>
    </source>
</evidence>
<dbReference type="EMBL" id="LNQE01001543">
    <property type="protein sequence ID" value="KUG15639.1"/>
    <property type="molecule type" value="Genomic_DNA"/>
</dbReference>
<proteinExistence type="predicted"/>
<dbReference type="GO" id="GO:0016740">
    <property type="term" value="F:transferase activity"/>
    <property type="evidence" value="ECO:0007669"/>
    <property type="project" value="TreeGrafter"/>
</dbReference>
<keyword evidence="1" id="KW-0949">S-adenosyl-L-methionine</keyword>
<organism evidence="6">
    <name type="scientific">hydrocarbon metagenome</name>
    <dbReference type="NCBI Taxonomy" id="938273"/>
    <lineage>
        <taxon>unclassified sequences</taxon>
        <taxon>metagenomes</taxon>
        <taxon>ecological metagenomes</taxon>
    </lineage>
</organism>
<dbReference type="InterPro" id="IPR007197">
    <property type="entry name" value="rSAM"/>
</dbReference>
<dbReference type="CDD" id="cd01335">
    <property type="entry name" value="Radical_SAM"/>
    <property type="match status" value="1"/>
</dbReference>